<feature type="transmembrane region" description="Helical" evidence="3">
    <location>
        <begin position="335"/>
        <end position="357"/>
    </location>
</feature>
<evidence type="ECO:0000256" key="2">
    <source>
        <dbReference type="PROSITE-ProRule" id="PRU00169"/>
    </source>
</evidence>
<dbReference type="InterPro" id="IPR003594">
    <property type="entry name" value="HATPase_dom"/>
</dbReference>
<dbReference type="PROSITE" id="PS50109">
    <property type="entry name" value="HIS_KIN"/>
    <property type="match status" value="1"/>
</dbReference>
<dbReference type="Pfam" id="PF02518">
    <property type="entry name" value="HATPase_c"/>
    <property type="match status" value="1"/>
</dbReference>
<evidence type="ECO:0000259" key="4">
    <source>
        <dbReference type="PROSITE" id="PS50109"/>
    </source>
</evidence>
<feature type="domain" description="Response regulatory" evidence="5">
    <location>
        <begin position="603"/>
        <end position="725"/>
    </location>
</feature>
<dbReference type="PANTHER" id="PTHR45339:SF5">
    <property type="entry name" value="HISTIDINE KINASE"/>
    <property type="match status" value="1"/>
</dbReference>
<keyword evidence="1 2" id="KW-0597">Phosphoprotein</keyword>
<gene>
    <name evidence="6" type="ORF">KFL_011150030</name>
</gene>
<evidence type="ECO:0000256" key="3">
    <source>
        <dbReference type="SAM" id="Phobius"/>
    </source>
</evidence>
<dbReference type="EMBL" id="DF238064">
    <property type="protein sequence ID" value="GAQ92735.1"/>
    <property type="molecule type" value="Genomic_DNA"/>
</dbReference>
<dbReference type="Pfam" id="PF00512">
    <property type="entry name" value="HisKA"/>
    <property type="match status" value="1"/>
</dbReference>
<dbReference type="Gene3D" id="3.30.565.10">
    <property type="entry name" value="Histidine kinase-like ATPase, C-terminal domain"/>
    <property type="match status" value="2"/>
</dbReference>
<organism evidence="6 7">
    <name type="scientific">Klebsormidium nitens</name>
    <name type="common">Green alga</name>
    <name type="synonym">Ulothrix nitens</name>
    <dbReference type="NCBI Taxonomy" id="105231"/>
    <lineage>
        <taxon>Eukaryota</taxon>
        <taxon>Viridiplantae</taxon>
        <taxon>Streptophyta</taxon>
        <taxon>Klebsormidiophyceae</taxon>
        <taxon>Klebsormidiales</taxon>
        <taxon>Klebsormidiaceae</taxon>
        <taxon>Klebsormidium</taxon>
    </lineage>
</organism>
<accession>A0A1Y1IPC0</accession>
<dbReference type="SUPFAM" id="SSF55874">
    <property type="entry name" value="ATPase domain of HSP90 chaperone/DNA topoisomerase II/histidine kinase"/>
    <property type="match status" value="1"/>
</dbReference>
<dbReference type="Gene3D" id="3.40.50.2300">
    <property type="match status" value="1"/>
</dbReference>
<dbReference type="AlphaFoldDB" id="A0A1Y1IPC0"/>
<dbReference type="CDD" id="cd00082">
    <property type="entry name" value="HisKA"/>
    <property type="match status" value="1"/>
</dbReference>
<dbReference type="InterPro" id="IPR036097">
    <property type="entry name" value="HisK_dim/P_sf"/>
</dbReference>
<dbReference type="Gene3D" id="1.10.287.130">
    <property type="match status" value="1"/>
</dbReference>
<name>A0A1Y1IPC0_KLENI</name>
<evidence type="ECO:0000313" key="7">
    <source>
        <dbReference type="Proteomes" id="UP000054558"/>
    </source>
</evidence>
<keyword evidence="3" id="KW-1133">Transmembrane helix</keyword>
<dbReference type="GO" id="GO:0009927">
    <property type="term" value="F:histidine phosphotransfer kinase activity"/>
    <property type="evidence" value="ECO:0000318"/>
    <property type="project" value="GO_Central"/>
</dbReference>
<reference evidence="6 7" key="1">
    <citation type="journal article" date="2014" name="Nat. Commun.">
        <title>Klebsormidium flaccidum genome reveals primary factors for plant terrestrial adaptation.</title>
        <authorList>
            <person name="Hori K."/>
            <person name="Maruyama F."/>
            <person name="Fujisawa T."/>
            <person name="Togashi T."/>
            <person name="Yamamoto N."/>
            <person name="Seo M."/>
            <person name="Sato S."/>
            <person name="Yamada T."/>
            <person name="Mori H."/>
            <person name="Tajima N."/>
            <person name="Moriyama T."/>
            <person name="Ikeuchi M."/>
            <person name="Watanabe M."/>
            <person name="Wada H."/>
            <person name="Kobayashi K."/>
            <person name="Saito M."/>
            <person name="Masuda T."/>
            <person name="Sasaki-Sekimoto Y."/>
            <person name="Mashiguchi K."/>
            <person name="Awai K."/>
            <person name="Shimojima M."/>
            <person name="Masuda S."/>
            <person name="Iwai M."/>
            <person name="Nobusawa T."/>
            <person name="Narise T."/>
            <person name="Kondo S."/>
            <person name="Saito H."/>
            <person name="Sato R."/>
            <person name="Murakawa M."/>
            <person name="Ihara Y."/>
            <person name="Oshima-Yamada Y."/>
            <person name="Ohtaka K."/>
            <person name="Satoh M."/>
            <person name="Sonobe K."/>
            <person name="Ishii M."/>
            <person name="Ohtani R."/>
            <person name="Kanamori-Sato M."/>
            <person name="Honoki R."/>
            <person name="Miyazaki D."/>
            <person name="Mochizuki H."/>
            <person name="Umetsu J."/>
            <person name="Higashi K."/>
            <person name="Shibata D."/>
            <person name="Kamiya Y."/>
            <person name="Sato N."/>
            <person name="Nakamura Y."/>
            <person name="Tabata S."/>
            <person name="Ida S."/>
            <person name="Kurokawa K."/>
            <person name="Ohta H."/>
        </authorList>
    </citation>
    <scope>NUCLEOTIDE SEQUENCE [LARGE SCALE GENOMIC DNA]</scope>
    <source>
        <strain evidence="6 7">NIES-2285</strain>
    </source>
</reference>
<dbReference type="SUPFAM" id="SSF52172">
    <property type="entry name" value="CheY-like"/>
    <property type="match status" value="1"/>
</dbReference>
<dbReference type="CDD" id="cd17546">
    <property type="entry name" value="REC_hyHK_CKI1_RcsC-like"/>
    <property type="match status" value="1"/>
</dbReference>
<dbReference type="OrthoDB" id="550524at2759"/>
<proteinExistence type="predicted"/>
<dbReference type="PANTHER" id="PTHR45339">
    <property type="entry name" value="HYBRID SIGNAL TRANSDUCTION HISTIDINE KINASE J"/>
    <property type="match status" value="1"/>
</dbReference>
<sequence length="763" mass="81948">MGRLPGRVLVATGTAAIFGGFLGFLIYSAAWSPAVRAASPLAESLESEVLTNIQRQLERTFDQVRIAVAGCALAVGMALNGSAESWAAIESNRPVLWGTLRGNAVFESAGFQAESNLSVSFVRPAEGGADREYRRTSAGSTVLAAYLVTDDWGASVPDPSADLTTPPLTDRPWYVRAVAQRGAVVFSGFVSVLGVPTVTASTAVSGPSGVLLGAVNGGLSVRRRLTQGLNATGDYVVFVVGGPNATLVASSSVSGGGGQLAAAVDNPDPLVSGSAGQLGSALTDGTEHRRVIVVRGRRYVAGVRRLRGMFDVTVVVLMPWDRFFAQLESNRRVTIGTFSSAVVLWVLFAGVIAACFVRLWRREQGHLVAANHDAAMHRKKQQLLATLSHELRTPMAVVMGVLEEMQDEVGGAFDENIRLLRRTSADMLHLLDGILMLAKNEAGKSNVESQPFDLRAELEQALAGIAPLVNPRGVRTWLQYGDGLSDAVIGDRRKLRQVVDNLLSNAAKFTESGEIGVVARRGAEGPDDSRGDNVRMVHGGTGLGLSIVRSLCRLMGGDIEIADSGPGGTTFNFWVRLVLAGSFRAQDVVVGAIDGPVPLKGLHVLVAEDTRLISRLIERLLTKEGAEATMTADGLELLEAYEARPGEYSAILMDLQMPRMDGYEATRRIRKSESEGVLPGRIPIIALTAHAMESDERECRRVGMSFYIRKPLDRGTSFRLFCDAPVPPTLGICPRRESQPPRVNQHLRPKCHPYRALSRTDNE</sequence>
<dbReference type="GO" id="GO:0000155">
    <property type="term" value="F:phosphorelay sensor kinase activity"/>
    <property type="evidence" value="ECO:0000318"/>
    <property type="project" value="GO_Central"/>
</dbReference>
<keyword evidence="7" id="KW-1185">Reference proteome</keyword>
<dbReference type="GO" id="GO:0005886">
    <property type="term" value="C:plasma membrane"/>
    <property type="evidence" value="ECO:0000318"/>
    <property type="project" value="GO_Central"/>
</dbReference>
<dbReference type="Pfam" id="PF00072">
    <property type="entry name" value="Response_reg"/>
    <property type="match status" value="1"/>
</dbReference>
<dbReference type="InterPro" id="IPR011006">
    <property type="entry name" value="CheY-like_superfamily"/>
</dbReference>
<feature type="modified residue" description="4-aspartylphosphate" evidence="2">
    <location>
        <position position="654"/>
    </location>
</feature>
<evidence type="ECO:0000313" key="6">
    <source>
        <dbReference type="EMBL" id="GAQ92735.1"/>
    </source>
</evidence>
<dbReference type="SMART" id="SM00387">
    <property type="entry name" value="HATPase_c"/>
    <property type="match status" value="1"/>
</dbReference>
<dbReference type="InterPro" id="IPR005467">
    <property type="entry name" value="His_kinase_dom"/>
</dbReference>
<dbReference type="PROSITE" id="PS50110">
    <property type="entry name" value="RESPONSE_REGULATORY"/>
    <property type="match status" value="1"/>
</dbReference>
<dbReference type="STRING" id="105231.A0A1Y1IPC0"/>
<evidence type="ECO:0000259" key="5">
    <source>
        <dbReference type="PROSITE" id="PS50110"/>
    </source>
</evidence>
<keyword evidence="3" id="KW-0472">Membrane</keyword>
<dbReference type="InterPro" id="IPR003661">
    <property type="entry name" value="HisK_dim/P_dom"/>
</dbReference>
<dbReference type="GO" id="GO:0000160">
    <property type="term" value="P:phosphorelay signal transduction system"/>
    <property type="evidence" value="ECO:0000318"/>
    <property type="project" value="GO_Central"/>
</dbReference>
<dbReference type="SUPFAM" id="SSF47384">
    <property type="entry name" value="Homodimeric domain of signal transducing histidine kinase"/>
    <property type="match status" value="1"/>
</dbReference>
<dbReference type="InterPro" id="IPR036890">
    <property type="entry name" value="HATPase_C_sf"/>
</dbReference>
<dbReference type="SMART" id="SM00448">
    <property type="entry name" value="REC"/>
    <property type="match status" value="1"/>
</dbReference>
<feature type="domain" description="Histidine kinase" evidence="4">
    <location>
        <begin position="386"/>
        <end position="579"/>
    </location>
</feature>
<dbReference type="InterPro" id="IPR001789">
    <property type="entry name" value="Sig_transdc_resp-reg_receiver"/>
</dbReference>
<dbReference type="SMART" id="SM00388">
    <property type="entry name" value="HisKA"/>
    <property type="match status" value="1"/>
</dbReference>
<dbReference type="Proteomes" id="UP000054558">
    <property type="component" value="Unassembled WGS sequence"/>
</dbReference>
<keyword evidence="3" id="KW-0812">Transmembrane</keyword>
<dbReference type="OMA" id="PLKEANW"/>
<evidence type="ECO:0000256" key="1">
    <source>
        <dbReference type="ARBA" id="ARBA00022553"/>
    </source>
</evidence>
<protein>
    <submittedName>
        <fullName evidence="6">Putative histidine kinase containing cheY-homologous receiver domain</fullName>
    </submittedName>
</protein>
<keyword evidence="6" id="KW-0808">Transferase</keyword>
<keyword evidence="6" id="KW-0418">Kinase</keyword>